<evidence type="ECO:0000313" key="2">
    <source>
        <dbReference type="EMBL" id="MCD7456053.1"/>
    </source>
</evidence>
<organism evidence="2 3">
    <name type="scientific">Datura stramonium</name>
    <name type="common">Jimsonweed</name>
    <name type="synonym">Common thornapple</name>
    <dbReference type="NCBI Taxonomy" id="4076"/>
    <lineage>
        <taxon>Eukaryota</taxon>
        <taxon>Viridiplantae</taxon>
        <taxon>Streptophyta</taxon>
        <taxon>Embryophyta</taxon>
        <taxon>Tracheophyta</taxon>
        <taxon>Spermatophyta</taxon>
        <taxon>Magnoliopsida</taxon>
        <taxon>eudicotyledons</taxon>
        <taxon>Gunneridae</taxon>
        <taxon>Pentapetalae</taxon>
        <taxon>asterids</taxon>
        <taxon>lamiids</taxon>
        <taxon>Solanales</taxon>
        <taxon>Solanaceae</taxon>
        <taxon>Solanoideae</taxon>
        <taxon>Datureae</taxon>
        <taxon>Datura</taxon>
    </lineage>
</organism>
<reference evidence="2 3" key="1">
    <citation type="journal article" date="2021" name="BMC Genomics">
        <title>Datura genome reveals duplications of psychoactive alkaloid biosynthetic genes and high mutation rate following tissue culture.</title>
        <authorList>
            <person name="Rajewski A."/>
            <person name="Carter-House D."/>
            <person name="Stajich J."/>
            <person name="Litt A."/>
        </authorList>
    </citation>
    <scope>NUCLEOTIDE SEQUENCE [LARGE SCALE GENOMIC DNA]</scope>
    <source>
        <strain evidence="2">AR-01</strain>
    </source>
</reference>
<evidence type="ECO:0000256" key="1">
    <source>
        <dbReference type="SAM" id="MobiDB-lite"/>
    </source>
</evidence>
<proteinExistence type="predicted"/>
<accession>A0ABS8SB25</accession>
<comment type="caution">
    <text evidence="2">The sequence shown here is derived from an EMBL/GenBank/DDBJ whole genome shotgun (WGS) entry which is preliminary data.</text>
</comment>
<dbReference type="Proteomes" id="UP000823775">
    <property type="component" value="Unassembled WGS sequence"/>
</dbReference>
<dbReference type="EMBL" id="JACEIK010000383">
    <property type="protein sequence ID" value="MCD7456053.1"/>
    <property type="molecule type" value="Genomic_DNA"/>
</dbReference>
<protein>
    <submittedName>
        <fullName evidence="2">Uncharacterized protein</fullName>
    </submittedName>
</protein>
<gene>
    <name evidence="2" type="ORF">HAX54_030527</name>
</gene>
<name>A0ABS8SB25_DATST</name>
<evidence type="ECO:0000313" key="3">
    <source>
        <dbReference type="Proteomes" id="UP000823775"/>
    </source>
</evidence>
<sequence length="65" mass="7447">MQSALMHSRKKPAKRSCNRKRMPCHTVMQVTKLLTEQKCPTLAQIQFGSFQGNIRKAVSSRVFLI</sequence>
<feature type="region of interest" description="Disordered" evidence="1">
    <location>
        <begin position="1"/>
        <end position="20"/>
    </location>
</feature>
<feature type="compositionally biased region" description="Basic residues" evidence="1">
    <location>
        <begin position="7"/>
        <end position="20"/>
    </location>
</feature>
<keyword evidence="3" id="KW-1185">Reference proteome</keyword>
<feature type="non-terminal residue" evidence="2">
    <location>
        <position position="65"/>
    </location>
</feature>